<accession>A0A5J4VYQ9</accession>
<sequence>RSDARGWWNYRSMSPMLTYESFRGSDPLHFTCVSQQIGVYINDAMVQIKPTCWALNRKTANDQKIQPEYLKKNDLRRMAVFVLIYCCSCYVLCRICCCGEDSVLKNSWCYNTCWYLLCRTKEEKAADETFIKQREEQRQEELRRQIEDMRQNPEKYEQERIYREERYKQQQEEIERKEKEEREKFREREMDRRVRELKNMWNKLVEEHKEAIQMRQRKIYDEYKADSDMTERIISSMSVPSEYNVINGLLGLGEYILLEIFSELRLVSNAVQFLGVCKQTYQLMNHARFSKIIETLSYPINIINKDSHYIKFVDIDGVQKQINKKKDDYSTISLTQVLENGIWTLETMFLNMGGRAIGIVRDSYDIPANTDYSAYPHTYNIAAFCGGQVKPVWYQGQEIVGNAKFKDNQILRLEFDSFKGTLILFINNIQQPVYFSEIKMKVRFIISMNYAGSICIIRLLKKLKKPTSAHIANQKAIQW</sequence>
<protein>
    <submittedName>
        <fullName evidence="2">Uncharacterized protein</fullName>
    </submittedName>
</protein>
<feature type="coiled-coil region" evidence="1">
    <location>
        <begin position="132"/>
        <end position="188"/>
    </location>
</feature>
<dbReference type="EMBL" id="SNRW01004268">
    <property type="protein sequence ID" value="KAA6387698.1"/>
    <property type="molecule type" value="Genomic_DNA"/>
</dbReference>
<proteinExistence type="predicted"/>
<dbReference type="Proteomes" id="UP000324800">
    <property type="component" value="Unassembled WGS sequence"/>
</dbReference>
<evidence type="ECO:0000313" key="2">
    <source>
        <dbReference type="EMBL" id="KAA6387698.1"/>
    </source>
</evidence>
<feature type="non-terminal residue" evidence="2">
    <location>
        <position position="1"/>
    </location>
</feature>
<keyword evidence="1" id="KW-0175">Coiled coil</keyword>
<evidence type="ECO:0000313" key="3">
    <source>
        <dbReference type="Proteomes" id="UP000324800"/>
    </source>
</evidence>
<evidence type="ECO:0000256" key="1">
    <source>
        <dbReference type="SAM" id="Coils"/>
    </source>
</evidence>
<reference evidence="2 3" key="1">
    <citation type="submission" date="2019-03" db="EMBL/GenBank/DDBJ databases">
        <title>Single cell metagenomics reveals metabolic interactions within the superorganism composed of flagellate Streblomastix strix and complex community of Bacteroidetes bacteria on its surface.</title>
        <authorList>
            <person name="Treitli S.C."/>
            <person name="Kolisko M."/>
            <person name="Husnik F."/>
            <person name="Keeling P."/>
            <person name="Hampl V."/>
        </authorList>
    </citation>
    <scope>NUCLEOTIDE SEQUENCE [LARGE SCALE GENOMIC DNA]</scope>
    <source>
        <strain evidence="2">ST1C</strain>
    </source>
</reference>
<gene>
    <name evidence="2" type="ORF">EZS28_016774</name>
</gene>
<organism evidence="2 3">
    <name type="scientific">Streblomastix strix</name>
    <dbReference type="NCBI Taxonomy" id="222440"/>
    <lineage>
        <taxon>Eukaryota</taxon>
        <taxon>Metamonada</taxon>
        <taxon>Preaxostyla</taxon>
        <taxon>Oxymonadida</taxon>
        <taxon>Streblomastigidae</taxon>
        <taxon>Streblomastix</taxon>
    </lineage>
</organism>
<comment type="caution">
    <text evidence="2">The sequence shown here is derived from an EMBL/GenBank/DDBJ whole genome shotgun (WGS) entry which is preliminary data.</text>
</comment>
<dbReference type="AlphaFoldDB" id="A0A5J4VYQ9"/>
<name>A0A5J4VYQ9_9EUKA</name>